<dbReference type="OrthoDB" id="5238938at2759"/>
<dbReference type="AlphaFoldDB" id="A0A9W8YWH9"/>
<feature type="compositionally biased region" description="Low complexity" evidence="1">
    <location>
        <begin position="178"/>
        <end position="195"/>
    </location>
</feature>
<gene>
    <name evidence="3" type="ORF">N0V93_002457</name>
</gene>
<evidence type="ECO:0000313" key="4">
    <source>
        <dbReference type="Proteomes" id="UP001140453"/>
    </source>
</evidence>
<feature type="region of interest" description="Disordered" evidence="1">
    <location>
        <begin position="88"/>
        <end position="109"/>
    </location>
</feature>
<feature type="compositionally biased region" description="Low complexity" evidence="1">
    <location>
        <begin position="236"/>
        <end position="248"/>
    </location>
</feature>
<accession>A0A9W8YWH9</accession>
<feature type="signal peptide" evidence="2">
    <location>
        <begin position="1"/>
        <end position="20"/>
    </location>
</feature>
<feature type="region of interest" description="Disordered" evidence="1">
    <location>
        <begin position="170"/>
        <end position="253"/>
    </location>
</feature>
<keyword evidence="4" id="KW-1185">Reference proteome</keyword>
<protein>
    <submittedName>
        <fullName evidence="3">Uncharacterized protein</fullName>
    </submittedName>
</protein>
<organism evidence="3 4">
    <name type="scientific">Gnomoniopsis smithogilvyi</name>
    <dbReference type="NCBI Taxonomy" id="1191159"/>
    <lineage>
        <taxon>Eukaryota</taxon>
        <taxon>Fungi</taxon>
        <taxon>Dikarya</taxon>
        <taxon>Ascomycota</taxon>
        <taxon>Pezizomycotina</taxon>
        <taxon>Sordariomycetes</taxon>
        <taxon>Sordariomycetidae</taxon>
        <taxon>Diaporthales</taxon>
        <taxon>Gnomoniaceae</taxon>
        <taxon>Gnomoniopsis</taxon>
    </lineage>
</organism>
<feature type="region of interest" description="Disordered" evidence="1">
    <location>
        <begin position="131"/>
        <end position="152"/>
    </location>
</feature>
<dbReference type="EMBL" id="JAPEVB010000002">
    <property type="protein sequence ID" value="KAJ4393249.1"/>
    <property type="molecule type" value="Genomic_DNA"/>
</dbReference>
<evidence type="ECO:0000256" key="1">
    <source>
        <dbReference type="SAM" id="MobiDB-lite"/>
    </source>
</evidence>
<comment type="caution">
    <text evidence="3">The sequence shown here is derived from an EMBL/GenBank/DDBJ whole genome shotgun (WGS) entry which is preliminary data.</text>
</comment>
<sequence>MKKKPILLCQVALLAPPLLGGSPNSVISRKELDKLFVAIKTYLEEATKAHSVSKVPHPLLNDGVYTWTVSDSDIRGLLQYILNATDRSRQQEREDVSNPSSDPSLSDECPRLSKAIQPVIVSPAMTISVPEASFTSDGRTQRRRSSTTTTIFTQDNVTEITWQAKLSRLEAAGDPRNSPVGSDVSRLSSSRDTSSNETKRGPPTPQSRSGAEHSSKAGLLTQNSSRNQQQSPMVVTTSADDTTQQAAQEVEETEGKMSYLRVFRKKSAQLGHAIGSFMNGDYRNADHKPRRESTVVRLRSALDRIEPSRVNQDPAIFGALTGAQPINVVDQYHARRPDPPSNTCSEDGR</sequence>
<proteinExistence type="predicted"/>
<dbReference type="Proteomes" id="UP001140453">
    <property type="component" value="Unassembled WGS sequence"/>
</dbReference>
<reference evidence="3" key="1">
    <citation type="submission" date="2022-10" db="EMBL/GenBank/DDBJ databases">
        <title>Tapping the CABI collections for fungal endophytes: first genome assemblies for Collariella, Neodidymelliopsis, Ascochyta clinopodiicola, Didymella pomorum, Didymosphaeria variabile, Neocosmospora piperis and Neocucurbitaria cava.</title>
        <authorList>
            <person name="Hill R."/>
        </authorList>
    </citation>
    <scope>NUCLEOTIDE SEQUENCE</scope>
    <source>
        <strain evidence="3">IMI 355082</strain>
    </source>
</reference>
<keyword evidence="2" id="KW-0732">Signal</keyword>
<feature type="chain" id="PRO_5040956045" evidence="2">
    <location>
        <begin position="21"/>
        <end position="349"/>
    </location>
</feature>
<evidence type="ECO:0000256" key="2">
    <source>
        <dbReference type="SAM" id="SignalP"/>
    </source>
</evidence>
<evidence type="ECO:0000313" key="3">
    <source>
        <dbReference type="EMBL" id="KAJ4393249.1"/>
    </source>
</evidence>
<name>A0A9W8YWH9_9PEZI</name>
<feature type="compositionally biased region" description="Polar residues" evidence="1">
    <location>
        <begin position="220"/>
        <end position="235"/>
    </location>
</feature>